<protein>
    <submittedName>
        <fullName evidence="2">Spore coat protein</fullName>
    </submittedName>
</protein>
<dbReference type="GeneID" id="92852482"/>
<evidence type="ECO:0000259" key="1">
    <source>
        <dbReference type="Pfam" id="PF07552"/>
    </source>
</evidence>
<feature type="domain" description="Spore coat protein X/V" evidence="1">
    <location>
        <begin position="71"/>
        <end position="127"/>
    </location>
</feature>
<sequence length="128" mass="14229">MSFQENAEALYTETFDDISREYEQLIEIIDSEHVTLNTTNITAALSLQAIVITLIILAVQLTIEDPDTADLISEQILAVHRLQTKKKTIIQVIGSRHVEITLSSLEIAVSVQILTDVLTALLTELDIL</sequence>
<reference evidence="2 3" key="1">
    <citation type="submission" date="2017-06" db="EMBL/GenBank/DDBJ databases">
        <title>Genome sequence of Bacillus sonorensis strain SRCM101395.</title>
        <authorList>
            <person name="Cho S.H."/>
        </authorList>
    </citation>
    <scope>NUCLEOTIDE SEQUENCE [LARGE SCALE GENOMIC DNA]</scope>
    <source>
        <strain evidence="2 3">SRCM101395</strain>
    </source>
</reference>
<dbReference type="RefSeq" id="WP_006636867.1">
    <property type="nucleotide sequence ID" value="NZ_BORD01000002.1"/>
</dbReference>
<dbReference type="Proteomes" id="UP000196877">
    <property type="component" value="Chromosome"/>
</dbReference>
<accession>A0ABM6LL37</accession>
<dbReference type="InterPro" id="IPR011428">
    <property type="entry name" value="Spore_coat_X/V"/>
</dbReference>
<keyword evidence="2" id="KW-0167">Capsid protein</keyword>
<feature type="domain" description="Spore coat protein X/V" evidence="1">
    <location>
        <begin position="23"/>
        <end position="63"/>
    </location>
</feature>
<gene>
    <name evidence="2" type="ORF">S101395_03577</name>
</gene>
<keyword evidence="3" id="KW-1185">Reference proteome</keyword>
<evidence type="ECO:0000313" key="2">
    <source>
        <dbReference type="EMBL" id="ASB90083.1"/>
    </source>
</evidence>
<evidence type="ECO:0000313" key="3">
    <source>
        <dbReference type="Proteomes" id="UP000196877"/>
    </source>
</evidence>
<keyword evidence="2" id="KW-0946">Virion</keyword>
<dbReference type="EMBL" id="CP021920">
    <property type="protein sequence ID" value="ASB90083.1"/>
    <property type="molecule type" value="Genomic_DNA"/>
</dbReference>
<proteinExistence type="predicted"/>
<name>A0ABM6LL37_9BACI</name>
<dbReference type="Pfam" id="PF07552">
    <property type="entry name" value="Coat_X"/>
    <property type="match status" value="2"/>
</dbReference>
<organism evidence="2 3">
    <name type="scientific">Bacillus sonorensis</name>
    <dbReference type="NCBI Taxonomy" id="119858"/>
    <lineage>
        <taxon>Bacteria</taxon>
        <taxon>Bacillati</taxon>
        <taxon>Bacillota</taxon>
        <taxon>Bacilli</taxon>
        <taxon>Bacillales</taxon>
        <taxon>Bacillaceae</taxon>
        <taxon>Bacillus</taxon>
    </lineage>
</organism>